<dbReference type="InterPro" id="IPR035906">
    <property type="entry name" value="MetI-like_sf"/>
</dbReference>
<evidence type="ECO:0000313" key="9">
    <source>
        <dbReference type="EMBL" id="KIL39717.1"/>
    </source>
</evidence>
<proteinExistence type="inferred from homology"/>
<dbReference type="InterPro" id="IPR050366">
    <property type="entry name" value="BP-dependent_transpt_permease"/>
</dbReference>
<reference evidence="9 10" key="1">
    <citation type="submission" date="2014-12" db="EMBL/GenBank/DDBJ databases">
        <title>Draft genome sequence of Paenibacillus kamchatkensis strain B-2647.</title>
        <authorList>
            <person name="Karlyshev A.V."/>
            <person name="Kudryashova E.B."/>
        </authorList>
    </citation>
    <scope>NUCLEOTIDE SEQUENCE [LARGE SCALE GENOMIC DNA]</scope>
    <source>
        <strain evidence="9 10">VKM B-2647</strain>
    </source>
</reference>
<dbReference type="PANTHER" id="PTHR43386:SF1">
    <property type="entry name" value="D,D-DIPEPTIDE TRANSPORT SYSTEM PERMEASE PROTEIN DDPC-RELATED"/>
    <property type="match status" value="1"/>
</dbReference>
<evidence type="ECO:0000259" key="8">
    <source>
        <dbReference type="PROSITE" id="PS50928"/>
    </source>
</evidence>
<name>A0ABR5AH80_9BACL</name>
<comment type="similarity">
    <text evidence="7">Belongs to the binding-protein-dependent transport system permease family.</text>
</comment>
<evidence type="ECO:0000256" key="2">
    <source>
        <dbReference type="ARBA" id="ARBA00022448"/>
    </source>
</evidence>
<keyword evidence="4 7" id="KW-0812">Transmembrane</keyword>
<keyword evidence="10" id="KW-1185">Reference proteome</keyword>
<evidence type="ECO:0000256" key="5">
    <source>
        <dbReference type="ARBA" id="ARBA00022989"/>
    </source>
</evidence>
<dbReference type="Pfam" id="PF00528">
    <property type="entry name" value="BPD_transp_1"/>
    <property type="match status" value="1"/>
</dbReference>
<keyword evidence="2 7" id="KW-0813">Transport</keyword>
<accession>A0ABR5AH80</accession>
<feature type="transmembrane region" description="Helical" evidence="7">
    <location>
        <begin position="266"/>
        <end position="286"/>
    </location>
</feature>
<dbReference type="InterPro" id="IPR000515">
    <property type="entry name" value="MetI-like"/>
</dbReference>
<dbReference type="CDD" id="cd06261">
    <property type="entry name" value="TM_PBP2"/>
    <property type="match status" value="1"/>
</dbReference>
<dbReference type="InterPro" id="IPR053523">
    <property type="entry name" value="Oligopeptide_permease_AppC"/>
</dbReference>
<gene>
    <name evidence="9" type="ORF">SD70_18365</name>
</gene>
<evidence type="ECO:0000256" key="6">
    <source>
        <dbReference type="ARBA" id="ARBA00023136"/>
    </source>
</evidence>
<dbReference type="RefSeq" id="WP_041048982.1">
    <property type="nucleotide sequence ID" value="NZ_JXAK01000032.1"/>
</dbReference>
<dbReference type="Proteomes" id="UP000031967">
    <property type="component" value="Unassembled WGS sequence"/>
</dbReference>
<dbReference type="Gene3D" id="1.10.3720.10">
    <property type="entry name" value="MetI-like"/>
    <property type="match status" value="1"/>
</dbReference>
<feature type="transmembrane region" description="Helical" evidence="7">
    <location>
        <begin position="134"/>
        <end position="154"/>
    </location>
</feature>
<feature type="transmembrane region" description="Helical" evidence="7">
    <location>
        <begin position="160"/>
        <end position="177"/>
    </location>
</feature>
<comment type="subcellular location">
    <subcellularLocation>
        <location evidence="1 7">Cell membrane</location>
        <topology evidence="1 7">Multi-pass membrane protein</topology>
    </subcellularLocation>
</comment>
<keyword evidence="5 7" id="KW-1133">Transmembrane helix</keyword>
<keyword evidence="3" id="KW-1003">Cell membrane</keyword>
<protein>
    <submittedName>
        <fullName evidence="9">Peptide ABC transporter permease</fullName>
    </submittedName>
</protein>
<dbReference type="Pfam" id="PF12911">
    <property type="entry name" value="OppC_N"/>
    <property type="match status" value="1"/>
</dbReference>
<evidence type="ECO:0000313" key="10">
    <source>
        <dbReference type="Proteomes" id="UP000031967"/>
    </source>
</evidence>
<dbReference type="InterPro" id="IPR025966">
    <property type="entry name" value="OppC_N"/>
</dbReference>
<feature type="transmembrane region" description="Helical" evidence="7">
    <location>
        <begin position="208"/>
        <end position="230"/>
    </location>
</feature>
<feature type="transmembrane region" description="Helical" evidence="7">
    <location>
        <begin position="97"/>
        <end position="122"/>
    </location>
</feature>
<dbReference type="NCBIfam" id="NF045476">
    <property type="entry name" value="Opp4C"/>
    <property type="match status" value="1"/>
</dbReference>
<evidence type="ECO:0000256" key="7">
    <source>
        <dbReference type="RuleBase" id="RU363032"/>
    </source>
</evidence>
<feature type="domain" description="ABC transmembrane type-1" evidence="8">
    <location>
        <begin position="95"/>
        <end position="286"/>
    </location>
</feature>
<organism evidence="9 10">
    <name type="scientific">Gordoniibacillus kamchatkensis</name>
    <dbReference type="NCBI Taxonomy" id="1590651"/>
    <lineage>
        <taxon>Bacteria</taxon>
        <taxon>Bacillati</taxon>
        <taxon>Bacillota</taxon>
        <taxon>Bacilli</taxon>
        <taxon>Bacillales</taxon>
        <taxon>Paenibacillaceae</taxon>
        <taxon>Gordoniibacillus</taxon>
    </lineage>
</organism>
<evidence type="ECO:0000256" key="4">
    <source>
        <dbReference type="ARBA" id="ARBA00022692"/>
    </source>
</evidence>
<dbReference type="PROSITE" id="PS50928">
    <property type="entry name" value="ABC_TM1"/>
    <property type="match status" value="1"/>
</dbReference>
<evidence type="ECO:0000256" key="1">
    <source>
        <dbReference type="ARBA" id="ARBA00004651"/>
    </source>
</evidence>
<feature type="transmembrane region" description="Helical" evidence="7">
    <location>
        <begin position="34"/>
        <end position="56"/>
    </location>
</feature>
<dbReference type="SUPFAM" id="SSF161098">
    <property type="entry name" value="MetI-like"/>
    <property type="match status" value="1"/>
</dbReference>
<dbReference type="EMBL" id="JXAK01000032">
    <property type="protein sequence ID" value="KIL39717.1"/>
    <property type="molecule type" value="Genomic_DNA"/>
</dbReference>
<keyword evidence="6 7" id="KW-0472">Membrane</keyword>
<evidence type="ECO:0000256" key="3">
    <source>
        <dbReference type="ARBA" id="ARBA00022475"/>
    </source>
</evidence>
<dbReference type="PANTHER" id="PTHR43386">
    <property type="entry name" value="OLIGOPEPTIDE TRANSPORT SYSTEM PERMEASE PROTEIN APPC"/>
    <property type="match status" value="1"/>
</dbReference>
<comment type="caution">
    <text evidence="9">The sequence shown here is derived from an EMBL/GenBank/DDBJ whole genome shotgun (WGS) entry which is preliminary data.</text>
</comment>
<sequence length="296" mass="31962">MATNSAPSALGPAAAAFAAKPKNRSWEQFKRNKAAVVSLTVLVILILLALFAPIVAPHDPAEQDLLQRLKPPSASHLLGTDDLRRDLFSRLLYGARVSLSVGIVSVLLNVIVGIVVGALAGYYGGKIDAVLMRFADMMLAFPYLMILITVVSVLRPSLTNIIVVFVAFGWMGKARLLRGQILTLKNREFVDAARTIGMSDARIIFRHILPNAIGPVIVSATLQMGGLILLESTLSFLGLGIQPPAASWGNMLQSAQTLTILMKAPWVPFFPGLMIFITILCFNFVGDGLRNALDSR</sequence>